<reference evidence="2 3" key="1">
    <citation type="submission" date="2023-07" db="EMBL/GenBank/DDBJ databases">
        <title>Sequencing the genomes of 1000 actinobacteria strains.</title>
        <authorList>
            <person name="Klenk H.-P."/>
        </authorList>
    </citation>
    <scope>NUCLEOTIDE SEQUENCE [LARGE SCALE GENOMIC DNA]</scope>
    <source>
        <strain evidence="2 3">DSM 20167</strain>
    </source>
</reference>
<feature type="domain" description="Putative Flp pilus-assembly TadG-like N-terminal" evidence="1">
    <location>
        <begin position="2"/>
        <end position="42"/>
    </location>
</feature>
<comment type="caution">
    <text evidence="2">The sequence shown here is derived from an EMBL/GenBank/DDBJ whole genome shotgun (WGS) entry which is preliminary data.</text>
</comment>
<dbReference type="RefSeq" id="WP_310289169.1">
    <property type="nucleotide sequence ID" value="NZ_BAAAWO010000001.1"/>
</dbReference>
<protein>
    <recommendedName>
        <fullName evidence="1">Putative Flp pilus-assembly TadG-like N-terminal domain-containing protein</fullName>
    </recommendedName>
</protein>
<sequence length="337" mass="35481">MSVVVAFMMIALLGFAAISIDVGRLYWEKAQLQTGADNAALSIANACATDMRSADCEDPVGTAEEIAGLSANEGSSGVEYANVIPGQVSVMTTADEIPENDSVGLWFANIWGFDETLVNATSIATWGGPMGGTFAFPLAFSECALHEFIATNAASSGKSWLKYKDQADQLPCSSNYHAANPVPGGWGYLDPTTDVSGTLDGACVLTLDLTVKTIYDGSEGSSIPGTPSTECKTKLDDWVIEAKANGYAEVYFPIFSKVTGTGGGKFTIQGIAAFRIYAWKFSGGSKESENFELSSYPGCSDPCRGIYGEFVRLLDEDELTGGGGTDLGVTRPPSLSE</sequence>
<keyword evidence="3" id="KW-1185">Reference proteome</keyword>
<dbReference type="Pfam" id="PF13400">
    <property type="entry name" value="Tad"/>
    <property type="match status" value="1"/>
</dbReference>
<accession>A0ABU2BG39</accession>
<proteinExistence type="predicted"/>
<gene>
    <name evidence="2" type="ORF">J2S64_001288</name>
</gene>
<dbReference type="InterPro" id="IPR028087">
    <property type="entry name" value="Tad_N"/>
</dbReference>
<name>A0ABU2BG39_9MICC</name>
<dbReference type="EMBL" id="JAVDYI010000001">
    <property type="protein sequence ID" value="MDR7357597.1"/>
    <property type="molecule type" value="Genomic_DNA"/>
</dbReference>
<evidence type="ECO:0000313" key="3">
    <source>
        <dbReference type="Proteomes" id="UP001183817"/>
    </source>
</evidence>
<dbReference type="Proteomes" id="UP001183817">
    <property type="component" value="Unassembled WGS sequence"/>
</dbReference>
<evidence type="ECO:0000313" key="2">
    <source>
        <dbReference type="EMBL" id="MDR7357597.1"/>
    </source>
</evidence>
<organism evidence="2 3">
    <name type="scientific">Paeniglutamicibacter sulfureus</name>
    <dbReference type="NCBI Taxonomy" id="43666"/>
    <lineage>
        <taxon>Bacteria</taxon>
        <taxon>Bacillati</taxon>
        <taxon>Actinomycetota</taxon>
        <taxon>Actinomycetes</taxon>
        <taxon>Micrococcales</taxon>
        <taxon>Micrococcaceae</taxon>
        <taxon>Paeniglutamicibacter</taxon>
    </lineage>
</organism>
<evidence type="ECO:0000259" key="1">
    <source>
        <dbReference type="Pfam" id="PF13400"/>
    </source>
</evidence>